<protein>
    <submittedName>
        <fullName evidence="1">FMN phosphatase YigB, HAD superfamily</fullName>
    </submittedName>
</protein>
<proteinExistence type="predicted"/>
<dbReference type="AlphaFoldDB" id="A0A1H0JDN5"/>
<gene>
    <name evidence="1" type="ORF">SAMN04490202_0823</name>
</gene>
<accession>A0A1H0JDN5</accession>
<sequence length="225" mass="24807">MRGGFDPAIHSSAQMPIKFVLFDAFGTLLQIPQGRHPYRQILREGIRQGRRPHPDDLRQILTRNLNLAEAAELFGIKIQSAHMADIEGDLEADLQSIEAFEDGLRAVEMLQASGIKIAVASNLAAPYAWSIRRLYPTVDAYGFSFALGAMKPEPFFYRGTCELLGADTSYYSGGDNVVMIGDSEKCDRDGPNAVGIPGFLLNRQGGKDFSSLNEFSDMVLSCKRQ</sequence>
<reference evidence="1 2" key="1">
    <citation type="submission" date="2016-10" db="EMBL/GenBank/DDBJ databases">
        <authorList>
            <person name="de Groot N.N."/>
        </authorList>
    </citation>
    <scope>NUCLEOTIDE SEQUENCE [LARGE SCALE GENOMIC DNA]</scope>
    <source>
        <strain evidence="1 2">BS3776</strain>
    </source>
</reference>
<dbReference type="InterPro" id="IPR036412">
    <property type="entry name" value="HAD-like_sf"/>
</dbReference>
<name>A0A1H0JDN5_PSERE</name>
<dbReference type="Proteomes" id="UP000198549">
    <property type="component" value="Chromosome I"/>
</dbReference>
<dbReference type="InterPro" id="IPR023214">
    <property type="entry name" value="HAD_sf"/>
</dbReference>
<evidence type="ECO:0000313" key="1">
    <source>
        <dbReference type="EMBL" id="SDO41702.1"/>
    </source>
</evidence>
<dbReference type="Gene3D" id="3.40.50.1000">
    <property type="entry name" value="HAD superfamily/HAD-like"/>
    <property type="match status" value="1"/>
</dbReference>
<dbReference type="EMBL" id="LT629709">
    <property type="protein sequence ID" value="SDO41702.1"/>
    <property type="molecule type" value="Genomic_DNA"/>
</dbReference>
<dbReference type="Pfam" id="PF00702">
    <property type="entry name" value="Hydrolase"/>
    <property type="match status" value="1"/>
</dbReference>
<dbReference type="SUPFAM" id="SSF56784">
    <property type="entry name" value="HAD-like"/>
    <property type="match status" value="1"/>
</dbReference>
<organism evidence="1 2">
    <name type="scientific">Pseudomonas reinekei</name>
    <dbReference type="NCBI Taxonomy" id="395598"/>
    <lineage>
        <taxon>Bacteria</taxon>
        <taxon>Pseudomonadati</taxon>
        <taxon>Pseudomonadota</taxon>
        <taxon>Gammaproteobacteria</taxon>
        <taxon>Pseudomonadales</taxon>
        <taxon>Pseudomonadaceae</taxon>
        <taxon>Pseudomonas</taxon>
    </lineage>
</organism>
<evidence type="ECO:0000313" key="2">
    <source>
        <dbReference type="Proteomes" id="UP000198549"/>
    </source>
</evidence>